<dbReference type="Gene3D" id="1.10.1660.10">
    <property type="match status" value="1"/>
</dbReference>
<dbReference type="EMBL" id="JAAVUP010000016">
    <property type="protein sequence ID" value="NKE19942.1"/>
    <property type="molecule type" value="Genomic_DNA"/>
</dbReference>
<evidence type="ECO:0000313" key="3">
    <source>
        <dbReference type="Proteomes" id="UP000746741"/>
    </source>
</evidence>
<reference evidence="2 3" key="2">
    <citation type="submission" date="2020-02" db="EMBL/GenBank/DDBJ databases">
        <authorList>
            <person name="Sun Q."/>
            <person name="Inoue M."/>
        </authorList>
    </citation>
    <scope>NUCLEOTIDE SEQUENCE [LARGE SCALE GENOMIC DNA]</scope>
    <source>
        <strain evidence="2 3">KCTC 22478</strain>
    </source>
</reference>
<dbReference type="AlphaFoldDB" id="A0A9X9WM95"/>
<dbReference type="Proteomes" id="UP000746741">
    <property type="component" value="Unassembled WGS sequence"/>
</dbReference>
<accession>A0A9X9WM95</accession>
<evidence type="ECO:0000313" key="2">
    <source>
        <dbReference type="EMBL" id="NKE19942.1"/>
    </source>
</evidence>
<evidence type="ECO:0008006" key="5">
    <source>
        <dbReference type="Google" id="ProtNLM"/>
    </source>
</evidence>
<organism evidence="1 4">
    <name type="scientific">Neoroseomonas oryzicola</name>
    <dbReference type="NCBI Taxonomy" id="535904"/>
    <lineage>
        <taxon>Bacteria</taxon>
        <taxon>Pseudomonadati</taxon>
        <taxon>Pseudomonadota</taxon>
        <taxon>Alphaproteobacteria</taxon>
        <taxon>Acetobacterales</taxon>
        <taxon>Acetobacteraceae</taxon>
        <taxon>Neoroseomonas</taxon>
    </lineage>
</organism>
<protein>
    <recommendedName>
        <fullName evidence="5">MerR family transcriptional regulator</fullName>
    </recommendedName>
</protein>
<reference evidence="1" key="1">
    <citation type="submission" date="2020-01" db="EMBL/GenBank/DDBJ databases">
        <authorList>
            <person name="Rat A."/>
        </authorList>
    </citation>
    <scope>NUCLEOTIDE SEQUENCE</scope>
    <source>
        <strain evidence="1">LMG 31161</strain>
    </source>
</reference>
<evidence type="ECO:0000313" key="1">
    <source>
        <dbReference type="EMBL" id="MBR0661455.1"/>
    </source>
</evidence>
<dbReference type="RefSeq" id="WP_168043852.1">
    <property type="nucleotide sequence ID" value="NZ_JAAEDK010000054.1"/>
</dbReference>
<evidence type="ECO:0000313" key="4">
    <source>
        <dbReference type="Proteomes" id="UP001138708"/>
    </source>
</evidence>
<sequence>MAEDTDTLRRLHIEVATMERWVAAGWIAPCAPEAPGYTEADLARACLIRDLREAMGVNEEGVGVALGLLDQIHGLRHALRRVAAAVHGLPEPARQEILVVLRELDEGPA</sequence>
<keyword evidence="3" id="KW-1185">Reference proteome</keyword>
<comment type="caution">
    <text evidence="1">The sequence shown here is derived from an EMBL/GenBank/DDBJ whole genome shotgun (WGS) entry which is preliminary data.</text>
</comment>
<proteinExistence type="predicted"/>
<dbReference type="Proteomes" id="UP001138708">
    <property type="component" value="Unassembled WGS sequence"/>
</dbReference>
<dbReference type="EMBL" id="JAAEDK010000054">
    <property type="protein sequence ID" value="MBR0661455.1"/>
    <property type="molecule type" value="Genomic_DNA"/>
</dbReference>
<name>A0A9X9WM95_9PROT</name>
<gene>
    <name evidence="2" type="ORF">GWK15_23505</name>
    <name evidence="1" type="ORF">GXW75_19525</name>
</gene>
<reference evidence="1" key="3">
    <citation type="journal article" date="2021" name="Syst. Appl. Microbiol.">
        <title>Roseomonas hellenica sp. nov., isolated from roots of wild-growing Alkanna tinctoria.</title>
        <authorList>
            <person name="Rat A."/>
            <person name="Naranjo H.D."/>
            <person name="Lebbe L."/>
            <person name="Cnockaert M."/>
            <person name="Krigas N."/>
            <person name="Grigoriadou K."/>
            <person name="Maloupa E."/>
            <person name="Willems A."/>
        </authorList>
    </citation>
    <scope>NUCLEOTIDE SEQUENCE</scope>
    <source>
        <strain evidence="1">LMG 31161</strain>
    </source>
</reference>